<dbReference type="EMBL" id="ML979133">
    <property type="protein sequence ID" value="KAF1918752.1"/>
    <property type="molecule type" value="Genomic_DNA"/>
</dbReference>
<evidence type="ECO:0000313" key="2">
    <source>
        <dbReference type="EMBL" id="KAF1918752.1"/>
    </source>
</evidence>
<evidence type="ECO:0008006" key="4">
    <source>
        <dbReference type="Google" id="ProtNLM"/>
    </source>
</evidence>
<keyword evidence="1" id="KW-0732">Signal</keyword>
<proteinExistence type="predicted"/>
<reference evidence="2" key="1">
    <citation type="journal article" date="2020" name="Stud. Mycol.">
        <title>101 Dothideomycetes genomes: a test case for predicting lifestyles and emergence of pathogens.</title>
        <authorList>
            <person name="Haridas S."/>
            <person name="Albert R."/>
            <person name="Binder M."/>
            <person name="Bloem J."/>
            <person name="Labutti K."/>
            <person name="Salamov A."/>
            <person name="Andreopoulos B."/>
            <person name="Baker S."/>
            <person name="Barry K."/>
            <person name="Bills G."/>
            <person name="Bluhm B."/>
            <person name="Cannon C."/>
            <person name="Castanera R."/>
            <person name="Culley D."/>
            <person name="Daum C."/>
            <person name="Ezra D."/>
            <person name="Gonzalez J."/>
            <person name="Henrissat B."/>
            <person name="Kuo A."/>
            <person name="Liang C."/>
            <person name="Lipzen A."/>
            <person name="Lutzoni F."/>
            <person name="Magnuson J."/>
            <person name="Mondo S."/>
            <person name="Nolan M."/>
            <person name="Ohm R."/>
            <person name="Pangilinan J."/>
            <person name="Park H.-J."/>
            <person name="Ramirez L."/>
            <person name="Alfaro M."/>
            <person name="Sun H."/>
            <person name="Tritt A."/>
            <person name="Yoshinaga Y."/>
            <person name="Zwiers L.-H."/>
            <person name="Turgeon B."/>
            <person name="Goodwin S."/>
            <person name="Spatafora J."/>
            <person name="Crous P."/>
            <person name="Grigoriev I."/>
        </authorList>
    </citation>
    <scope>NUCLEOTIDE SEQUENCE</scope>
    <source>
        <strain evidence="2">HMLAC05119</strain>
    </source>
</reference>
<dbReference type="AlphaFoldDB" id="A0A6A5QTJ7"/>
<sequence>MVLPYTTRVITVALLAVLAQLSHASWNVYSTFFDGESSSHLHPSSPKSYDVGEDACISLPRPARYVQFSKNWLNSQHIAEGPYCLHYYFHPCTKDDMKGDDMWQYQNVHITGKTLFHNKYNYEVGFPNQTAAFKWISGNCSNPSKTIDGNNVTEAYVTKGKLNISFRRSVRPIPTQLGSVSILEPEE</sequence>
<feature type="chain" id="PRO_5025370569" description="AA1-like domain-containing protein" evidence="1">
    <location>
        <begin position="25"/>
        <end position="187"/>
    </location>
</feature>
<feature type="signal peptide" evidence="1">
    <location>
        <begin position="1"/>
        <end position="24"/>
    </location>
</feature>
<evidence type="ECO:0000313" key="3">
    <source>
        <dbReference type="Proteomes" id="UP000800096"/>
    </source>
</evidence>
<dbReference type="Proteomes" id="UP000800096">
    <property type="component" value="Unassembled WGS sequence"/>
</dbReference>
<accession>A0A6A5QTJ7</accession>
<evidence type="ECO:0000256" key="1">
    <source>
        <dbReference type="SAM" id="SignalP"/>
    </source>
</evidence>
<keyword evidence="3" id="KW-1185">Reference proteome</keyword>
<organism evidence="2 3">
    <name type="scientific">Ampelomyces quisqualis</name>
    <name type="common">Powdery mildew agent</name>
    <dbReference type="NCBI Taxonomy" id="50730"/>
    <lineage>
        <taxon>Eukaryota</taxon>
        <taxon>Fungi</taxon>
        <taxon>Dikarya</taxon>
        <taxon>Ascomycota</taxon>
        <taxon>Pezizomycotina</taxon>
        <taxon>Dothideomycetes</taxon>
        <taxon>Pleosporomycetidae</taxon>
        <taxon>Pleosporales</taxon>
        <taxon>Pleosporineae</taxon>
        <taxon>Phaeosphaeriaceae</taxon>
        <taxon>Ampelomyces</taxon>
    </lineage>
</organism>
<gene>
    <name evidence="2" type="ORF">BDU57DRAFT_511490</name>
</gene>
<protein>
    <recommendedName>
        <fullName evidence="4">AA1-like domain-containing protein</fullName>
    </recommendedName>
</protein>
<name>A0A6A5QTJ7_AMPQU</name>